<dbReference type="Proteomes" id="UP001634394">
    <property type="component" value="Unassembled WGS sequence"/>
</dbReference>
<evidence type="ECO:0000256" key="1">
    <source>
        <dbReference type="ARBA" id="ARBA00001946"/>
    </source>
</evidence>
<comment type="similarity">
    <text evidence="12">Belongs to the protein kinase superfamily.</text>
</comment>
<dbReference type="Pfam" id="PF00069">
    <property type="entry name" value="Pkinase"/>
    <property type="match status" value="1"/>
</dbReference>
<dbReference type="PROSITE" id="PS00107">
    <property type="entry name" value="PROTEIN_KINASE_ATP"/>
    <property type="match status" value="1"/>
</dbReference>
<evidence type="ECO:0000256" key="3">
    <source>
        <dbReference type="ARBA" id="ARBA00022553"/>
    </source>
</evidence>
<keyword evidence="12" id="KW-0418">Kinase</keyword>
<keyword evidence="6" id="KW-0221">Differentiation</keyword>
<dbReference type="GO" id="GO:0007283">
    <property type="term" value="P:spermatogenesis"/>
    <property type="evidence" value="ECO:0007669"/>
    <property type="project" value="UniProtKB-KW"/>
</dbReference>
<sequence>MIGEGAYGKIFISTVGNINVAVKIISKKGKSNEYLEKFLPRELEAASKLKHDNIINVFDVMESKNSVYIVMELAQGGDLLDKITEEGPLSKEEAQKIFKQIVEAVEYMHRQNMAHRDLKLENILLDSECKVKVTDFGFSKTVQKNELSNTFCGSAVYTAPEILKGEAYDAFKADVWSLGVILYGLVYGALPFQEGSIIQVVQKTISLPQMKVDKDCEELIISMLEPEAAKRANLSDILSSKWFN</sequence>
<accession>A0ABD3WCT9</accession>
<dbReference type="InterPro" id="IPR011009">
    <property type="entry name" value="Kinase-like_dom_sf"/>
</dbReference>
<keyword evidence="4" id="KW-0479">Metal-binding</keyword>
<dbReference type="EMBL" id="JBJQND010000007">
    <property type="protein sequence ID" value="KAL3871724.1"/>
    <property type="molecule type" value="Genomic_DNA"/>
</dbReference>
<gene>
    <name evidence="14" type="ORF">ACJMK2_039707</name>
</gene>
<evidence type="ECO:0000256" key="4">
    <source>
        <dbReference type="ARBA" id="ARBA00022723"/>
    </source>
</evidence>
<keyword evidence="12" id="KW-0723">Serine/threonine-protein kinase</keyword>
<keyword evidence="10" id="KW-0744">Spermatogenesis</keyword>
<dbReference type="FunFam" id="1.10.510.10:FF:000658">
    <property type="entry name" value="Protein CBG12184"/>
    <property type="match status" value="1"/>
</dbReference>
<keyword evidence="9" id="KW-0832">Ubl conjugation</keyword>
<keyword evidence="7 11" id="KW-0067">ATP-binding</keyword>
<evidence type="ECO:0000313" key="15">
    <source>
        <dbReference type="Proteomes" id="UP001634394"/>
    </source>
</evidence>
<evidence type="ECO:0000256" key="7">
    <source>
        <dbReference type="ARBA" id="ARBA00022840"/>
    </source>
</evidence>
<dbReference type="SMART" id="SM00220">
    <property type="entry name" value="S_TKc"/>
    <property type="match status" value="1"/>
</dbReference>
<dbReference type="PROSITE" id="PS50011">
    <property type="entry name" value="PROTEIN_KINASE_DOM"/>
    <property type="match status" value="1"/>
</dbReference>
<dbReference type="InterPro" id="IPR008271">
    <property type="entry name" value="Ser/Thr_kinase_AS"/>
</dbReference>
<dbReference type="AlphaFoldDB" id="A0ABD3WCT9"/>
<dbReference type="InterPro" id="IPR000719">
    <property type="entry name" value="Prot_kinase_dom"/>
</dbReference>
<dbReference type="PROSITE" id="PS00108">
    <property type="entry name" value="PROTEIN_KINASE_ST"/>
    <property type="match status" value="1"/>
</dbReference>
<dbReference type="GO" id="GO:0000287">
    <property type="term" value="F:magnesium ion binding"/>
    <property type="evidence" value="ECO:0007669"/>
    <property type="project" value="UniProtKB-ARBA"/>
</dbReference>
<keyword evidence="2" id="KW-0217">Developmental protein</keyword>
<keyword evidence="12" id="KW-0808">Transferase</keyword>
<dbReference type="Gene3D" id="1.10.510.10">
    <property type="entry name" value="Transferase(Phosphotransferase) domain 1"/>
    <property type="match status" value="1"/>
</dbReference>
<dbReference type="InterPro" id="IPR017441">
    <property type="entry name" value="Protein_kinase_ATP_BS"/>
</dbReference>
<organism evidence="14 15">
    <name type="scientific">Sinanodonta woodiana</name>
    <name type="common">Chinese pond mussel</name>
    <name type="synonym">Anodonta woodiana</name>
    <dbReference type="NCBI Taxonomy" id="1069815"/>
    <lineage>
        <taxon>Eukaryota</taxon>
        <taxon>Metazoa</taxon>
        <taxon>Spiralia</taxon>
        <taxon>Lophotrochozoa</taxon>
        <taxon>Mollusca</taxon>
        <taxon>Bivalvia</taxon>
        <taxon>Autobranchia</taxon>
        <taxon>Heteroconchia</taxon>
        <taxon>Palaeoheterodonta</taxon>
        <taxon>Unionida</taxon>
        <taxon>Unionoidea</taxon>
        <taxon>Unionidae</taxon>
        <taxon>Unioninae</taxon>
        <taxon>Sinanodonta</taxon>
    </lineage>
</organism>
<keyword evidence="8" id="KW-0460">Magnesium</keyword>
<name>A0ABD3WCT9_SINWO</name>
<evidence type="ECO:0000256" key="8">
    <source>
        <dbReference type="ARBA" id="ARBA00022842"/>
    </source>
</evidence>
<dbReference type="SUPFAM" id="SSF56112">
    <property type="entry name" value="Protein kinase-like (PK-like)"/>
    <property type="match status" value="1"/>
</dbReference>
<evidence type="ECO:0000256" key="5">
    <source>
        <dbReference type="ARBA" id="ARBA00022741"/>
    </source>
</evidence>
<dbReference type="PANTHER" id="PTHR24346:SF102">
    <property type="entry name" value="TESTIS-SPECIFIC SERINE_THREONINE-PROTEIN KINASE 1"/>
    <property type="match status" value="1"/>
</dbReference>
<dbReference type="GO" id="GO:0004674">
    <property type="term" value="F:protein serine/threonine kinase activity"/>
    <property type="evidence" value="ECO:0007669"/>
    <property type="project" value="UniProtKB-KW"/>
</dbReference>
<comment type="cofactor">
    <cofactor evidence="1">
        <name>Mg(2+)</name>
        <dbReference type="ChEBI" id="CHEBI:18420"/>
    </cofactor>
</comment>
<proteinExistence type="inferred from homology"/>
<dbReference type="PIRSF" id="PIRSF000654">
    <property type="entry name" value="Integrin-linked_kinase"/>
    <property type="match status" value="1"/>
</dbReference>
<evidence type="ECO:0000256" key="12">
    <source>
        <dbReference type="RuleBase" id="RU000304"/>
    </source>
</evidence>
<keyword evidence="15" id="KW-1185">Reference proteome</keyword>
<dbReference type="GO" id="GO:0030154">
    <property type="term" value="P:cell differentiation"/>
    <property type="evidence" value="ECO:0007669"/>
    <property type="project" value="UniProtKB-KW"/>
</dbReference>
<keyword evidence="3" id="KW-0597">Phosphoprotein</keyword>
<comment type="caution">
    <text evidence="14">The sequence shown here is derived from an EMBL/GenBank/DDBJ whole genome shotgun (WGS) entry which is preliminary data.</text>
</comment>
<feature type="binding site" evidence="11">
    <location>
        <position position="23"/>
    </location>
    <ligand>
        <name>ATP</name>
        <dbReference type="ChEBI" id="CHEBI:30616"/>
    </ligand>
</feature>
<protein>
    <recommendedName>
        <fullName evidence="13">Protein kinase domain-containing protein</fullName>
    </recommendedName>
</protein>
<evidence type="ECO:0000313" key="14">
    <source>
        <dbReference type="EMBL" id="KAL3871724.1"/>
    </source>
</evidence>
<evidence type="ECO:0000256" key="9">
    <source>
        <dbReference type="ARBA" id="ARBA00022843"/>
    </source>
</evidence>
<evidence type="ECO:0000256" key="2">
    <source>
        <dbReference type="ARBA" id="ARBA00022473"/>
    </source>
</evidence>
<dbReference type="PANTHER" id="PTHR24346">
    <property type="entry name" value="MAP/MICROTUBULE AFFINITY-REGULATING KINASE"/>
    <property type="match status" value="1"/>
</dbReference>
<evidence type="ECO:0000256" key="11">
    <source>
        <dbReference type="PROSITE-ProRule" id="PRU10141"/>
    </source>
</evidence>
<keyword evidence="5 11" id="KW-0547">Nucleotide-binding</keyword>
<feature type="domain" description="Protein kinase" evidence="13">
    <location>
        <begin position="1"/>
        <end position="243"/>
    </location>
</feature>
<evidence type="ECO:0000259" key="13">
    <source>
        <dbReference type="PROSITE" id="PS50011"/>
    </source>
</evidence>
<dbReference type="GO" id="GO:0005524">
    <property type="term" value="F:ATP binding"/>
    <property type="evidence" value="ECO:0007669"/>
    <property type="project" value="UniProtKB-UniRule"/>
</dbReference>
<reference evidence="14 15" key="1">
    <citation type="submission" date="2024-11" db="EMBL/GenBank/DDBJ databases">
        <title>Chromosome-level genome assembly of the freshwater bivalve Anodonta woodiana.</title>
        <authorList>
            <person name="Chen X."/>
        </authorList>
    </citation>
    <scope>NUCLEOTIDE SEQUENCE [LARGE SCALE GENOMIC DNA]</scope>
    <source>
        <strain evidence="14">MN2024</strain>
        <tissue evidence="14">Gills</tissue>
    </source>
</reference>
<evidence type="ECO:0000256" key="6">
    <source>
        <dbReference type="ARBA" id="ARBA00022782"/>
    </source>
</evidence>
<evidence type="ECO:0000256" key="10">
    <source>
        <dbReference type="ARBA" id="ARBA00022871"/>
    </source>
</evidence>